<dbReference type="InterPro" id="IPR001173">
    <property type="entry name" value="Glyco_trans_2-like"/>
</dbReference>
<dbReference type="AlphaFoldDB" id="A0A8J3EFL2"/>
<dbReference type="Gene3D" id="3.90.550.10">
    <property type="entry name" value="Spore Coat Polysaccharide Biosynthesis Protein SpsA, Chain A"/>
    <property type="match status" value="1"/>
</dbReference>
<reference evidence="2" key="1">
    <citation type="journal article" date="2014" name="Int. J. Syst. Evol. Microbiol.">
        <title>Complete genome sequence of Corynebacterium casei LMG S-19264T (=DSM 44701T), isolated from a smear-ripened cheese.</title>
        <authorList>
            <consortium name="US DOE Joint Genome Institute (JGI-PGF)"/>
            <person name="Walter F."/>
            <person name="Albersmeier A."/>
            <person name="Kalinowski J."/>
            <person name="Ruckert C."/>
        </authorList>
    </citation>
    <scope>NUCLEOTIDE SEQUENCE</scope>
    <source>
        <strain evidence="2">CGMCC 1.15762</strain>
    </source>
</reference>
<gene>
    <name evidence="2" type="ORF">GCM10011415_09730</name>
</gene>
<organism evidence="2 3">
    <name type="scientific">Salipiger pallidus</name>
    <dbReference type="NCBI Taxonomy" id="1775170"/>
    <lineage>
        <taxon>Bacteria</taxon>
        <taxon>Pseudomonadati</taxon>
        <taxon>Pseudomonadota</taxon>
        <taxon>Alphaproteobacteria</taxon>
        <taxon>Rhodobacterales</taxon>
        <taxon>Roseobacteraceae</taxon>
        <taxon>Salipiger</taxon>
    </lineage>
</organism>
<dbReference type="EMBL" id="BMJV01000001">
    <property type="protein sequence ID" value="GGG65037.1"/>
    <property type="molecule type" value="Genomic_DNA"/>
</dbReference>
<comment type="caution">
    <text evidence="2">The sequence shown here is derived from an EMBL/GenBank/DDBJ whole genome shotgun (WGS) entry which is preliminary data.</text>
</comment>
<sequence length="306" mass="33453">MTMISVVIPVYNAAETLPATLSSIRGQLWTDWEVILVDDGSTDGSRLLAKRLAAQDDRIRAVSNPGKGPSAARNHGALECANGKIIAFCDADDLWEPEKLLDVYFGLPDDADALFGAVRFFADDPETCRSRSTVPEGDVTIPMLLGENPVCTMSNLSVRRDVFAAIGGLDETLVHNEDLDLLIRLVGSGYRLRGEDQDHVRYRLSTGGLSANLDAMRAGREAALKSARRFGFEPDPQAEAIHQRYLARRALRIGATARTVRRLVAEGLGLHAGAFLSPMRRGIPLTLAALCLPALPHAWRRRLFAR</sequence>
<reference evidence="2" key="2">
    <citation type="submission" date="2020-09" db="EMBL/GenBank/DDBJ databases">
        <authorList>
            <person name="Sun Q."/>
            <person name="Zhou Y."/>
        </authorList>
    </citation>
    <scope>NUCLEOTIDE SEQUENCE</scope>
    <source>
        <strain evidence="2">CGMCC 1.15762</strain>
    </source>
</reference>
<name>A0A8J3EFL2_9RHOB</name>
<dbReference type="Pfam" id="PF00535">
    <property type="entry name" value="Glycos_transf_2"/>
    <property type="match status" value="1"/>
</dbReference>
<dbReference type="PANTHER" id="PTHR43685:SF2">
    <property type="entry name" value="GLYCOSYLTRANSFERASE 2-LIKE DOMAIN-CONTAINING PROTEIN"/>
    <property type="match status" value="1"/>
</dbReference>
<keyword evidence="3" id="KW-1185">Reference proteome</keyword>
<proteinExistence type="predicted"/>
<evidence type="ECO:0000259" key="1">
    <source>
        <dbReference type="Pfam" id="PF00535"/>
    </source>
</evidence>
<evidence type="ECO:0000313" key="3">
    <source>
        <dbReference type="Proteomes" id="UP000617145"/>
    </source>
</evidence>
<protein>
    <recommendedName>
        <fullName evidence="1">Glycosyltransferase 2-like domain-containing protein</fullName>
    </recommendedName>
</protein>
<dbReference type="InterPro" id="IPR029044">
    <property type="entry name" value="Nucleotide-diphossugar_trans"/>
</dbReference>
<dbReference type="PANTHER" id="PTHR43685">
    <property type="entry name" value="GLYCOSYLTRANSFERASE"/>
    <property type="match status" value="1"/>
</dbReference>
<dbReference type="Proteomes" id="UP000617145">
    <property type="component" value="Unassembled WGS sequence"/>
</dbReference>
<feature type="domain" description="Glycosyltransferase 2-like" evidence="1">
    <location>
        <begin position="5"/>
        <end position="166"/>
    </location>
</feature>
<evidence type="ECO:0000313" key="2">
    <source>
        <dbReference type="EMBL" id="GGG65037.1"/>
    </source>
</evidence>
<dbReference type="RefSeq" id="WP_188789051.1">
    <property type="nucleotide sequence ID" value="NZ_BMJV01000001.1"/>
</dbReference>
<dbReference type="SUPFAM" id="SSF53448">
    <property type="entry name" value="Nucleotide-diphospho-sugar transferases"/>
    <property type="match status" value="1"/>
</dbReference>
<dbReference type="InterPro" id="IPR050834">
    <property type="entry name" value="Glycosyltransf_2"/>
</dbReference>
<accession>A0A8J3EFL2</accession>